<dbReference type="Pfam" id="PF07501">
    <property type="entry name" value="G5"/>
    <property type="match status" value="1"/>
</dbReference>
<dbReference type="CDD" id="cd22786">
    <property type="entry name" value="DPBB_YuiC-like"/>
    <property type="match status" value="1"/>
</dbReference>
<evidence type="ECO:0000259" key="3">
    <source>
        <dbReference type="PROSITE" id="PS51109"/>
    </source>
</evidence>
<keyword evidence="1 2" id="KW-0732">Signal</keyword>
<evidence type="ECO:0000256" key="2">
    <source>
        <dbReference type="SAM" id="SignalP"/>
    </source>
</evidence>
<feature type="signal peptide" evidence="2">
    <location>
        <begin position="1"/>
        <end position="20"/>
    </location>
</feature>
<dbReference type="RefSeq" id="WP_249242388.1">
    <property type="nucleotide sequence ID" value="NZ_CP096649.1"/>
</dbReference>
<dbReference type="InterPro" id="IPR036908">
    <property type="entry name" value="RlpA-like_sf"/>
</dbReference>
<evidence type="ECO:0000313" key="4">
    <source>
        <dbReference type="EMBL" id="UQK58834.1"/>
    </source>
</evidence>
<dbReference type="EMBL" id="CP096649">
    <property type="protein sequence ID" value="UQK58834.1"/>
    <property type="molecule type" value="Genomic_DNA"/>
</dbReference>
<organism evidence="4 5">
    <name type="scientific">Fenollaria massiliensis</name>
    <dbReference type="NCBI Taxonomy" id="938288"/>
    <lineage>
        <taxon>Bacteria</taxon>
        <taxon>Bacillati</taxon>
        <taxon>Bacillota</taxon>
        <taxon>Clostridia</taxon>
        <taxon>Eubacteriales</taxon>
        <taxon>Fenollaria</taxon>
    </lineage>
</organism>
<dbReference type="Gene3D" id="2.40.40.10">
    <property type="entry name" value="RlpA-like domain"/>
    <property type="match status" value="1"/>
</dbReference>
<sequence length="277" mass="30967">MRKLINFILFLLIVSSLSFAKDAKNHVYEIDNNGVIKTYKTSCTTVKELLDDLKIKINDDDIVIPSLDTELKSEGKISIIKVEIKVVEKEVDAPFKTIKKKNKELNHNQSKILVQGVNGKNKVKCKEYYAGDKLIKEEIIHVETIIKPIDQVFEEGTKDVLTNDRGDFVARKSFKMVATAYEAGFQSTGKRPGDKGYGITASGARAKRGTVAVDPRVIPLGTKLYIKSLTPGIPDYGFAIAQDTGGAIKGMRVDLFMDTVWECMQFGRRPVMVYILK</sequence>
<dbReference type="Pfam" id="PF06725">
    <property type="entry name" value="3D"/>
    <property type="match status" value="1"/>
</dbReference>
<name>A0A9E7DJ68_9FIRM</name>
<dbReference type="SUPFAM" id="SSF50685">
    <property type="entry name" value="Barwin-like endoglucanases"/>
    <property type="match status" value="1"/>
</dbReference>
<dbReference type="SMART" id="SM01208">
    <property type="entry name" value="G5"/>
    <property type="match status" value="1"/>
</dbReference>
<feature type="domain" description="G5" evidence="3">
    <location>
        <begin position="79"/>
        <end position="159"/>
    </location>
</feature>
<dbReference type="PANTHER" id="PTHR39160:SF4">
    <property type="entry name" value="RESUSCITATION-PROMOTING FACTOR RPFB"/>
    <property type="match status" value="1"/>
</dbReference>
<dbReference type="PANTHER" id="PTHR39160">
    <property type="entry name" value="CELL WALL-BINDING PROTEIN YOCH"/>
    <property type="match status" value="1"/>
</dbReference>
<dbReference type="InterPro" id="IPR011098">
    <property type="entry name" value="G5_dom"/>
</dbReference>
<dbReference type="Proteomes" id="UP000831151">
    <property type="component" value="Chromosome"/>
</dbReference>
<evidence type="ECO:0000313" key="5">
    <source>
        <dbReference type="Proteomes" id="UP000831151"/>
    </source>
</evidence>
<dbReference type="Gene3D" id="2.20.230.10">
    <property type="entry name" value="Resuscitation-promoting factor rpfb"/>
    <property type="match status" value="1"/>
</dbReference>
<dbReference type="InterPro" id="IPR010611">
    <property type="entry name" value="3D_dom"/>
</dbReference>
<keyword evidence="5" id="KW-1185">Reference proteome</keyword>
<dbReference type="KEGG" id="fms:M1R53_06245"/>
<dbReference type="AlphaFoldDB" id="A0A9E7DJ68"/>
<dbReference type="Pfam" id="PF03990">
    <property type="entry name" value="DUF348"/>
    <property type="match status" value="1"/>
</dbReference>
<protein>
    <submittedName>
        <fullName evidence="4">3D domain-containing protein</fullName>
    </submittedName>
</protein>
<proteinExistence type="predicted"/>
<dbReference type="GO" id="GO:0004553">
    <property type="term" value="F:hydrolase activity, hydrolyzing O-glycosyl compounds"/>
    <property type="evidence" value="ECO:0007669"/>
    <property type="project" value="InterPro"/>
</dbReference>
<dbReference type="InterPro" id="IPR007137">
    <property type="entry name" value="DUF348"/>
</dbReference>
<dbReference type="InterPro" id="IPR051933">
    <property type="entry name" value="Resuscitation_pf_RpfB"/>
</dbReference>
<dbReference type="PROSITE" id="PS51109">
    <property type="entry name" value="G5"/>
    <property type="match status" value="1"/>
</dbReference>
<gene>
    <name evidence="4" type="ORF">M1R53_06245</name>
</gene>
<reference evidence="4" key="1">
    <citation type="submission" date="2022-04" db="EMBL/GenBank/DDBJ databases">
        <title>Complete genome sequences of Ezakiella coagulans and Fenollaria massiliensis.</title>
        <authorList>
            <person name="France M.T."/>
            <person name="Clifford J."/>
            <person name="Narina S."/>
            <person name="Rutt L."/>
            <person name="Ravel J."/>
        </authorList>
    </citation>
    <scope>NUCLEOTIDE SEQUENCE</scope>
    <source>
        <strain evidence="4">C0061C2</strain>
    </source>
</reference>
<dbReference type="GO" id="GO:0009254">
    <property type="term" value="P:peptidoglycan turnover"/>
    <property type="evidence" value="ECO:0007669"/>
    <property type="project" value="InterPro"/>
</dbReference>
<evidence type="ECO:0000256" key="1">
    <source>
        <dbReference type="ARBA" id="ARBA00022729"/>
    </source>
</evidence>
<dbReference type="GO" id="GO:0019867">
    <property type="term" value="C:outer membrane"/>
    <property type="evidence" value="ECO:0007669"/>
    <property type="project" value="InterPro"/>
</dbReference>
<feature type="chain" id="PRO_5038834289" evidence="2">
    <location>
        <begin position="21"/>
        <end position="277"/>
    </location>
</feature>
<accession>A0A9E7DJ68</accession>